<gene>
    <name evidence="2" type="ORF">ICL16_04510</name>
</gene>
<feature type="domain" description="NADPH-dependent FMN reductase-like" evidence="1">
    <location>
        <begin position="81"/>
        <end position="144"/>
    </location>
</feature>
<proteinExistence type="predicted"/>
<dbReference type="RefSeq" id="WP_190825694.1">
    <property type="nucleotide sequence ID" value="NZ_CAWPPI010000023.1"/>
</dbReference>
<dbReference type="AlphaFoldDB" id="A0A8J6XJF0"/>
<comment type="caution">
    <text evidence="2">The sequence shown here is derived from an EMBL/GenBank/DDBJ whole genome shotgun (WGS) entry which is preliminary data.</text>
</comment>
<dbReference type="Pfam" id="PF03358">
    <property type="entry name" value="FMN_red"/>
    <property type="match status" value="1"/>
</dbReference>
<dbReference type="SUPFAM" id="SSF52218">
    <property type="entry name" value="Flavoproteins"/>
    <property type="match status" value="1"/>
</dbReference>
<dbReference type="InterPro" id="IPR005025">
    <property type="entry name" value="FMN_Rdtase-like_dom"/>
</dbReference>
<evidence type="ECO:0000313" key="2">
    <source>
        <dbReference type="EMBL" id="MBD2771397.1"/>
    </source>
</evidence>
<dbReference type="Proteomes" id="UP000629098">
    <property type="component" value="Unassembled WGS sequence"/>
</dbReference>
<protein>
    <submittedName>
        <fullName evidence="2">Flavodoxin family protein</fullName>
    </submittedName>
</protein>
<sequence>MSKEKPSTIVYSGTNETRQVTPRLLLLSSYQLDWNGIQVEHHRQPAWEIPEHSNAEHVIVVHHCRTQVERVLNGCRRSELVLNGNAAIDEVRQCHALILGSPVHMGMLDWRIKKFIDSSVYQLWLVDELVGKVAGVFATGGGYGNAGSWNSPRLLCLAR</sequence>
<evidence type="ECO:0000259" key="1">
    <source>
        <dbReference type="Pfam" id="PF03358"/>
    </source>
</evidence>
<reference evidence="2" key="1">
    <citation type="submission" date="2020-09" db="EMBL/GenBank/DDBJ databases">
        <title>Iningainema tapete sp. nov. (Scytonemataceae, Cyanobacteria) from greenhouses in central Florida (USA) produces two types of nodularin with biosynthetic potential for microcystin-LR and anabaenopeptins.</title>
        <authorList>
            <person name="Berthold D.E."/>
            <person name="Lefler F.W."/>
            <person name="Huang I.-S."/>
            <person name="Abdulla H."/>
            <person name="Zimba P.V."/>
            <person name="Laughinghouse H.D. IV."/>
        </authorList>
    </citation>
    <scope>NUCLEOTIDE SEQUENCE</scope>
    <source>
        <strain evidence="2">BLCCT55</strain>
    </source>
</reference>
<dbReference type="GO" id="GO:0016491">
    <property type="term" value="F:oxidoreductase activity"/>
    <property type="evidence" value="ECO:0007669"/>
    <property type="project" value="InterPro"/>
</dbReference>
<dbReference type="Gene3D" id="3.40.50.360">
    <property type="match status" value="1"/>
</dbReference>
<accession>A0A8J6XJF0</accession>
<keyword evidence="3" id="KW-1185">Reference proteome</keyword>
<organism evidence="2 3">
    <name type="scientific">Iningainema tapete BLCC-T55</name>
    <dbReference type="NCBI Taxonomy" id="2748662"/>
    <lineage>
        <taxon>Bacteria</taxon>
        <taxon>Bacillati</taxon>
        <taxon>Cyanobacteriota</taxon>
        <taxon>Cyanophyceae</taxon>
        <taxon>Nostocales</taxon>
        <taxon>Scytonemataceae</taxon>
        <taxon>Iningainema tapete</taxon>
    </lineage>
</organism>
<dbReference type="EMBL" id="JACXAE010000023">
    <property type="protein sequence ID" value="MBD2771397.1"/>
    <property type="molecule type" value="Genomic_DNA"/>
</dbReference>
<dbReference type="InterPro" id="IPR029039">
    <property type="entry name" value="Flavoprotein-like_sf"/>
</dbReference>
<name>A0A8J6XJF0_9CYAN</name>
<evidence type="ECO:0000313" key="3">
    <source>
        <dbReference type="Proteomes" id="UP000629098"/>
    </source>
</evidence>